<reference evidence="2" key="1">
    <citation type="submission" date="2017-09" db="EMBL/GenBank/DDBJ databases">
        <title>Depth-based differentiation of microbial function through sediment-hosted aquifers and enrichment of novel symbionts in the deep terrestrial subsurface.</title>
        <authorList>
            <person name="Probst A.J."/>
            <person name="Ladd B."/>
            <person name="Jarett J.K."/>
            <person name="Geller-Mcgrath D.E."/>
            <person name="Sieber C.M.K."/>
            <person name="Emerson J.B."/>
            <person name="Anantharaman K."/>
            <person name="Thomas B.C."/>
            <person name="Malmstrom R."/>
            <person name="Stieglmeier M."/>
            <person name="Klingl A."/>
            <person name="Woyke T."/>
            <person name="Ryan C.M."/>
            <person name="Banfield J.F."/>
        </authorList>
    </citation>
    <scope>NUCLEOTIDE SEQUENCE [LARGE SCALE GENOMIC DNA]</scope>
</reference>
<accession>A0A2M7D7W5</accession>
<name>A0A2M7D7W5_9BACT</name>
<gene>
    <name evidence="1" type="ORF">COS26_01710</name>
</gene>
<feature type="non-terminal residue" evidence="1">
    <location>
        <position position="1"/>
    </location>
</feature>
<dbReference type="EMBL" id="PEUA01000040">
    <property type="protein sequence ID" value="PIV42693.1"/>
    <property type="molecule type" value="Genomic_DNA"/>
</dbReference>
<sequence>ALNIDVRPNRAGDCFSHLGIAREIAAITGFKLKTESRNGGTKVKKRTESSSPAKDFITVEVKDKNACPRYSARVVNF</sequence>
<dbReference type="Proteomes" id="UP000230304">
    <property type="component" value="Unassembled WGS sequence"/>
</dbReference>
<comment type="caution">
    <text evidence="1">The sequence shown here is derived from an EMBL/GenBank/DDBJ whole genome shotgun (WGS) entry which is preliminary data.</text>
</comment>
<dbReference type="Gene3D" id="3.30.56.10">
    <property type="match status" value="1"/>
</dbReference>
<keyword evidence="1" id="KW-0436">Ligase</keyword>
<dbReference type="GO" id="GO:0016874">
    <property type="term" value="F:ligase activity"/>
    <property type="evidence" value="ECO:0007669"/>
    <property type="project" value="UniProtKB-KW"/>
</dbReference>
<feature type="non-terminal residue" evidence="1">
    <location>
        <position position="77"/>
    </location>
</feature>
<evidence type="ECO:0000313" key="1">
    <source>
        <dbReference type="EMBL" id="PIV42693.1"/>
    </source>
</evidence>
<dbReference type="AlphaFoldDB" id="A0A2M7D7W5"/>
<proteinExistence type="predicted"/>
<organism evidence="1 2">
    <name type="scientific">Candidatus Nealsonbacteria bacterium CG02_land_8_20_14_3_00_40_11</name>
    <dbReference type="NCBI Taxonomy" id="1974700"/>
    <lineage>
        <taxon>Bacteria</taxon>
        <taxon>Candidatus Nealsoniibacteriota</taxon>
    </lineage>
</organism>
<evidence type="ECO:0000313" key="2">
    <source>
        <dbReference type="Proteomes" id="UP000230304"/>
    </source>
</evidence>
<protein>
    <submittedName>
        <fullName evidence="1">Phenylalanine--tRNA ligase subunit beta</fullName>
    </submittedName>
</protein>